<accession>A0AAV6IW52</accession>
<evidence type="ECO:0000256" key="1">
    <source>
        <dbReference type="SAM" id="MobiDB-lite"/>
    </source>
</evidence>
<reference evidence="2" key="1">
    <citation type="submission" date="2020-08" db="EMBL/GenBank/DDBJ databases">
        <title>Plant Genome Project.</title>
        <authorList>
            <person name="Zhang R.-G."/>
        </authorList>
    </citation>
    <scope>NUCLEOTIDE SEQUENCE</scope>
    <source>
        <strain evidence="2">WSP0</strain>
        <tissue evidence="2">Leaf</tissue>
    </source>
</reference>
<organism evidence="2 3">
    <name type="scientific">Rhododendron griersonianum</name>
    <dbReference type="NCBI Taxonomy" id="479676"/>
    <lineage>
        <taxon>Eukaryota</taxon>
        <taxon>Viridiplantae</taxon>
        <taxon>Streptophyta</taxon>
        <taxon>Embryophyta</taxon>
        <taxon>Tracheophyta</taxon>
        <taxon>Spermatophyta</taxon>
        <taxon>Magnoliopsida</taxon>
        <taxon>eudicotyledons</taxon>
        <taxon>Gunneridae</taxon>
        <taxon>Pentapetalae</taxon>
        <taxon>asterids</taxon>
        <taxon>Ericales</taxon>
        <taxon>Ericaceae</taxon>
        <taxon>Ericoideae</taxon>
        <taxon>Rhodoreae</taxon>
        <taxon>Rhododendron</taxon>
    </lineage>
</organism>
<proteinExistence type="predicted"/>
<dbReference type="EMBL" id="JACTNZ010000009">
    <property type="protein sequence ID" value="KAG5531669.1"/>
    <property type="molecule type" value="Genomic_DNA"/>
</dbReference>
<sequence>MPKDAELDEDMQGRDDFLEGPLLLLRTATRVPPTGFKQGRAMGQHTDEDSRVDGDYNQSLHTEVQLEQQERQRGRMNNQARERWRKGYGFGRGFGRRIGKGRWDGCCDVGKFIIKFKGDLAKNLSYLHFLSSRSYKHLLQSNIRTNVPYESA</sequence>
<comment type="caution">
    <text evidence="2">The sequence shown here is derived from an EMBL/GenBank/DDBJ whole genome shotgun (WGS) entry which is preliminary data.</text>
</comment>
<feature type="region of interest" description="Disordered" evidence="1">
    <location>
        <begin position="34"/>
        <end position="57"/>
    </location>
</feature>
<dbReference type="Proteomes" id="UP000823749">
    <property type="component" value="Chromosome 9"/>
</dbReference>
<evidence type="ECO:0000313" key="3">
    <source>
        <dbReference type="Proteomes" id="UP000823749"/>
    </source>
</evidence>
<evidence type="ECO:0000313" key="2">
    <source>
        <dbReference type="EMBL" id="KAG5531669.1"/>
    </source>
</evidence>
<gene>
    <name evidence="2" type="ORF">RHGRI_026328</name>
</gene>
<name>A0AAV6IW52_9ERIC</name>
<keyword evidence="3" id="KW-1185">Reference proteome</keyword>
<feature type="compositionally biased region" description="Basic and acidic residues" evidence="1">
    <location>
        <begin position="45"/>
        <end position="54"/>
    </location>
</feature>
<dbReference type="AlphaFoldDB" id="A0AAV6IW52"/>
<protein>
    <submittedName>
        <fullName evidence="2">Uncharacterized protein</fullName>
    </submittedName>
</protein>